<gene>
    <name evidence="1" type="ORF">EPD65_00880</name>
</gene>
<proteinExistence type="predicted"/>
<dbReference type="AlphaFoldDB" id="A0A4R1CM74"/>
<keyword evidence="2" id="KW-1185">Reference proteome</keyword>
<dbReference type="Proteomes" id="UP000295453">
    <property type="component" value="Unassembled WGS sequence"/>
</dbReference>
<dbReference type="EMBL" id="SJZJ01000001">
    <property type="protein sequence ID" value="TCJ31158.1"/>
    <property type="molecule type" value="Genomic_DNA"/>
</dbReference>
<organism evidence="1 2">
    <name type="scientific">Nocardioides jejuensis</name>
    <dbReference type="NCBI Taxonomy" id="2502782"/>
    <lineage>
        <taxon>Bacteria</taxon>
        <taxon>Bacillati</taxon>
        <taxon>Actinomycetota</taxon>
        <taxon>Actinomycetes</taxon>
        <taxon>Propionibacteriales</taxon>
        <taxon>Nocardioidaceae</taxon>
        <taxon>Nocardioides</taxon>
    </lineage>
</organism>
<name>A0A4R1CM74_9ACTN</name>
<accession>A0A4R1CM74</accession>
<comment type="caution">
    <text evidence="1">The sequence shown here is derived from an EMBL/GenBank/DDBJ whole genome shotgun (WGS) entry which is preliminary data.</text>
</comment>
<reference evidence="1 2" key="1">
    <citation type="submission" date="2019-03" db="EMBL/GenBank/DDBJ databases">
        <authorList>
            <person name="Kim M.K.M."/>
        </authorList>
    </citation>
    <scope>NUCLEOTIDE SEQUENCE [LARGE SCALE GENOMIC DNA]</scope>
    <source>
        <strain evidence="1 2">18JY15-6</strain>
    </source>
</reference>
<evidence type="ECO:0000313" key="2">
    <source>
        <dbReference type="Proteomes" id="UP000295453"/>
    </source>
</evidence>
<evidence type="ECO:0000313" key="1">
    <source>
        <dbReference type="EMBL" id="TCJ31158.1"/>
    </source>
</evidence>
<protein>
    <submittedName>
        <fullName evidence="1">Uncharacterized protein</fullName>
    </submittedName>
</protein>
<sequence>MSNLSRAEIRKDQVQDSIEAATHAAGQVSNIVITAVGDVVKAVGGFATDLFEIREAARKARTDMGVDNDDD</sequence>
<dbReference type="OrthoDB" id="3789162at2"/>
<dbReference type="RefSeq" id="WP_131581018.1">
    <property type="nucleotide sequence ID" value="NZ_SJZJ01000001.1"/>
</dbReference>